<dbReference type="Pfam" id="PF16719">
    <property type="entry name" value="SAWADEE"/>
    <property type="match status" value="1"/>
</dbReference>
<protein>
    <recommendedName>
        <fullName evidence="2">SAWADEE domain-containing protein</fullName>
    </recommendedName>
</protein>
<dbReference type="Gramene" id="arahy.Tifrunner.gnm2.ann2.Ah09g000200.1">
    <property type="protein sequence ID" value="arahy.Tifrunner.gnm2.ann2.Ah09g000200.1-CDS"/>
    <property type="gene ID" value="arahy.Tifrunner.gnm2.ann2.Ah09g000200"/>
</dbReference>
<evidence type="ECO:0000256" key="1">
    <source>
        <dbReference type="SAM" id="MobiDB-lite"/>
    </source>
</evidence>
<dbReference type="Proteomes" id="UP000289738">
    <property type="component" value="Chromosome A09"/>
</dbReference>
<dbReference type="Gramene" id="arahy.Tifrunner.gnm2.ann2.Ah19g011200.1">
    <property type="protein sequence ID" value="arahy.Tifrunner.gnm2.ann2.Ah19g011200.1-CDS"/>
    <property type="gene ID" value="arahy.Tifrunner.gnm2.ann2.Ah19g011200"/>
</dbReference>
<dbReference type="InterPro" id="IPR032001">
    <property type="entry name" value="SAWADEE_dom"/>
</dbReference>
<dbReference type="OrthoDB" id="1866990at2759"/>
<sequence>MPPENKLALVPQPSYTTEFRSFNDDAWYSVAISLESQMQLRIKYSNFSDDHDDVFEASQFETQQKLDLFIERFRPLSRQLQDYECHQLRQGVRVCACHRFSNDDVRFYDAEVDSVQQNEHSFEAGEELCSCRFVLSWLHGPNDGKLTHTTIDSICLVQPVVELDPVLTSFLVARETAECLLARPISMAKEVFGREIVVSCKERPTTVPRLGYFERNKKEKRRAKRSVVKSDTSEVRRRRQRMGESDLEGLKNQCAILIGNVEKELGPLAVANFLHTHIEMSPRVFIFPSCSSEIYTKAAIVLDTEKDFQKLCEFLDNHNHIITSVTGRPWVIMEKLVGLKKIKASLGTLLPESKNQNGRMGNHLKVVPSGTREFKTASDHRDLFLEFTNHLKQLYKKLASEERSIYGSL</sequence>
<dbReference type="EMBL" id="SDMP01000009">
    <property type="protein sequence ID" value="RYR41040.1"/>
    <property type="molecule type" value="Genomic_DNA"/>
</dbReference>
<keyword evidence="4" id="KW-1185">Reference proteome</keyword>
<evidence type="ECO:0000313" key="4">
    <source>
        <dbReference type="Proteomes" id="UP000289738"/>
    </source>
</evidence>
<dbReference type="GO" id="GO:0003682">
    <property type="term" value="F:chromatin binding"/>
    <property type="evidence" value="ECO:0007669"/>
    <property type="project" value="InterPro"/>
</dbReference>
<comment type="caution">
    <text evidence="3">The sequence shown here is derived from an EMBL/GenBank/DDBJ whole genome shotgun (WGS) entry which is preliminary data.</text>
</comment>
<accession>A0A445BQS0</accession>
<feature type="domain" description="SAWADEE" evidence="2">
    <location>
        <begin position="15"/>
        <end position="155"/>
    </location>
</feature>
<name>A0A445BQS0_ARAHY</name>
<evidence type="ECO:0000313" key="3">
    <source>
        <dbReference type="EMBL" id="RYR41040.1"/>
    </source>
</evidence>
<dbReference type="AlphaFoldDB" id="A0A445BQS0"/>
<organism evidence="3 4">
    <name type="scientific">Arachis hypogaea</name>
    <name type="common">Peanut</name>
    <dbReference type="NCBI Taxonomy" id="3818"/>
    <lineage>
        <taxon>Eukaryota</taxon>
        <taxon>Viridiplantae</taxon>
        <taxon>Streptophyta</taxon>
        <taxon>Embryophyta</taxon>
        <taxon>Tracheophyta</taxon>
        <taxon>Spermatophyta</taxon>
        <taxon>Magnoliopsida</taxon>
        <taxon>eudicotyledons</taxon>
        <taxon>Gunneridae</taxon>
        <taxon>Pentapetalae</taxon>
        <taxon>rosids</taxon>
        <taxon>fabids</taxon>
        <taxon>Fabales</taxon>
        <taxon>Fabaceae</taxon>
        <taxon>Papilionoideae</taxon>
        <taxon>50 kb inversion clade</taxon>
        <taxon>dalbergioids sensu lato</taxon>
        <taxon>Dalbergieae</taxon>
        <taxon>Pterocarpus clade</taxon>
        <taxon>Arachis</taxon>
    </lineage>
</organism>
<reference evidence="3 4" key="1">
    <citation type="submission" date="2019-01" db="EMBL/GenBank/DDBJ databases">
        <title>Sequencing of cultivated peanut Arachis hypogaea provides insights into genome evolution and oil improvement.</title>
        <authorList>
            <person name="Chen X."/>
        </authorList>
    </citation>
    <scope>NUCLEOTIDE SEQUENCE [LARGE SCALE GENOMIC DNA]</scope>
    <source>
        <strain evidence="4">cv. Fuhuasheng</strain>
        <tissue evidence="3">Leaves</tissue>
    </source>
</reference>
<dbReference type="PANTHER" id="PTHR36384:SF1">
    <property type="entry name" value="SAWADEE PROTEIN"/>
    <property type="match status" value="1"/>
</dbReference>
<dbReference type="PANTHER" id="PTHR36384">
    <property type="entry name" value="SAWADEE PROTEIN"/>
    <property type="match status" value="1"/>
</dbReference>
<feature type="region of interest" description="Disordered" evidence="1">
    <location>
        <begin position="223"/>
        <end position="242"/>
    </location>
</feature>
<proteinExistence type="predicted"/>
<dbReference type="Gene3D" id="2.30.30.140">
    <property type="match status" value="1"/>
</dbReference>
<gene>
    <name evidence="3" type="ORF">Ahy_A09g046767</name>
</gene>
<dbReference type="STRING" id="3818.A0A445BQS0"/>
<evidence type="ECO:0000259" key="2">
    <source>
        <dbReference type="Pfam" id="PF16719"/>
    </source>
</evidence>